<dbReference type="EMBL" id="JAHRIN010067261">
    <property type="protein sequence ID" value="MEQ2214191.1"/>
    <property type="molecule type" value="Genomic_DNA"/>
</dbReference>
<evidence type="ECO:0000256" key="3">
    <source>
        <dbReference type="SAM" id="SignalP"/>
    </source>
</evidence>
<keyword evidence="2" id="KW-0812">Transmembrane</keyword>
<feature type="signal peptide" evidence="3">
    <location>
        <begin position="1"/>
        <end position="25"/>
    </location>
</feature>
<name>A0ABV0S2Q5_9TELE</name>
<reference evidence="4 5" key="1">
    <citation type="submission" date="2021-06" db="EMBL/GenBank/DDBJ databases">
        <authorList>
            <person name="Palmer J.M."/>
        </authorList>
    </citation>
    <scope>NUCLEOTIDE SEQUENCE [LARGE SCALE GENOMIC DNA]</scope>
    <source>
        <strain evidence="4 5">XC_2019</strain>
        <tissue evidence="4">Muscle</tissue>
    </source>
</reference>
<gene>
    <name evidence="4" type="ORF">XENOCAPTIV_019855</name>
</gene>
<protein>
    <submittedName>
        <fullName evidence="4">Uncharacterized protein</fullName>
    </submittedName>
</protein>
<organism evidence="4 5">
    <name type="scientific">Xenoophorus captivus</name>
    <dbReference type="NCBI Taxonomy" id="1517983"/>
    <lineage>
        <taxon>Eukaryota</taxon>
        <taxon>Metazoa</taxon>
        <taxon>Chordata</taxon>
        <taxon>Craniata</taxon>
        <taxon>Vertebrata</taxon>
        <taxon>Euteleostomi</taxon>
        <taxon>Actinopterygii</taxon>
        <taxon>Neopterygii</taxon>
        <taxon>Teleostei</taxon>
        <taxon>Neoteleostei</taxon>
        <taxon>Acanthomorphata</taxon>
        <taxon>Ovalentaria</taxon>
        <taxon>Atherinomorphae</taxon>
        <taxon>Cyprinodontiformes</taxon>
        <taxon>Goodeidae</taxon>
        <taxon>Xenoophorus</taxon>
    </lineage>
</organism>
<keyword evidence="2" id="KW-1133">Transmembrane helix</keyword>
<keyword evidence="3" id="KW-0732">Signal</keyword>
<accession>A0ABV0S2Q5</accession>
<feature type="chain" id="PRO_5047457710" evidence="3">
    <location>
        <begin position="26"/>
        <end position="248"/>
    </location>
</feature>
<keyword evidence="2" id="KW-0472">Membrane</keyword>
<feature type="transmembrane region" description="Helical" evidence="2">
    <location>
        <begin position="221"/>
        <end position="241"/>
    </location>
</feature>
<comment type="caution">
    <text evidence="4">The sequence shown here is derived from an EMBL/GenBank/DDBJ whole genome shotgun (WGS) entry which is preliminary data.</text>
</comment>
<dbReference type="PANTHER" id="PTHR38706">
    <property type="entry name" value="SI:CH211-198C19.1-RELATED"/>
    <property type="match status" value="1"/>
</dbReference>
<evidence type="ECO:0000256" key="1">
    <source>
        <dbReference type="SAM" id="MobiDB-lite"/>
    </source>
</evidence>
<evidence type="ECO:0000313" key="5">
    <source>
        <dbReference type="Proteomes" id="UP001434883"/>
    </source>
</evidence>
<evidence type="ECO:0000256" key="2">
    <source>
        <dbReference type="SAM" id="Phobius"/>
    </source>
</evidence>
<evidence type="ECO:0000313" key="4">
    <source>
        <dbReference type="EMBL" id="MEQ2214191.1"/>
    </source>
</evidence>
<dbReference type="PANTHER" id="PTHR38706:SF2">
    <property type="match status" value="1"/>
</dbReference>
<proteinExistence type="predicted"/>
<feature type="region of interest" description="Disordered" evidence="1">
    <location>
        <begin position="190"/>
        <end position="214"/>
    </location>
</feature>
<keyword evidence="5" id="KW-1185">Reference proteome</keyword>
<dbReference type="Proteomes" id="UP001434883">
    <property type="component" value="Unassembled WGS sequence"/>
</dbReference>
<sequence length="248" mass="28811">MQGLKMSRKIFFCVAVCLILSSVHAARKTLNSITDLINCPLSENTNILELLYWFAHQVDIDDYVWLTFDPNSDYGSHHYGNYEKILDPLPRGQQYYTIGNLYEDDSESLPSYVRKPQRRNIDLNRARIIIRVNVGPQRRRIIDQVFITQHSDEGTVYDPNHTYRITTSLLQGIRRREIYELQQLVSSSQRGNASTRLHGSSVSFTQQSQHNPSTNNNDYEFWKKVCIAILICICIFVLSFLGNMNNRK</sequence>